<accession>A0A426D530</accession>
<dbReference type="RefSeq" id="WP_125073036.1">
    <property type="nucleotide sequence ID" value="NZ_QWZQ01000043.1"/>
</dbReference>
<dbReference type="EMBL" id="QWZQ01000043">
    <property type="protein sequence ID" value="RRK09691.1"/>
    <property type="molecule type" value="Genomic_DNA"/>
</dbReference>
<comment type="caution">
    <text evidence="2">The sequence shown here is derived from an EMBL/GenBank/DDBJ whole genome shotgun (WGS) entry which is preliminary data.</text>
</comment>
<dbReference type="PIRSF" id="PIRSF021320">
    <property type="entry name" value="DUF984"/>
    <property type="match status" value="1"/>
</dbReference>
<evidence type="ECO:0000313" key="3">
    <source>
        <dbReference type="Proteomes" id="UP000283633"/>
    </source>
</evidence>
<dbReference type="Proteomes" id="UP000283633">
    <property type="component" value="Unassembled WGS sequence"/>
</dbReference>
<dbReference type="SMART" id="SM01022">
    <property type="entry name" value="ASCH"/>
    <property type="match status" value="1"/>
</dbReference>
<dbReference type="InterPro" id="IPR009326">
    <property type="entry name" value="DUF984"/>
</dbReference>
<name>A0A426D530_9LACO</name>
<feature type="domain" description="ASCH" evidence="1">
    <location>
        <begin position="26"/>
        <end position="146"/>
    </location>
</feature>
<organism evidence="2 3">
    <name type="scientific">Lactiplantibacillus garii</name>
    <dbReference type="NCBI Taxonomy" id="2306423"/>
    <lineage>
        <taxon>Bacteria</taxon>
        <taxon>Bacillati</taxon>
        <taxon>Bacillota</taxon>
        <taxon>Bacilli</taxon>
        <taxon>Lactobacillales</taxon>
        <taxon>Lactobacillaceae</taxon>
        <taxon>Lactiplantibacillus</taxon>
    </lineage>
</organism>
<dbReference type="InterPro" id="IPR015947">
    <property type="entry name" value="PUA-like_sf"/>
</dbReference>
<dbReference type="SUPFAM" id="SSF88697">
    <property type="entry name" value="PUA domain-like"/>
    <property type="match status" value="1"/>
</dbReference>
<dbReference type="InterPro" id="IPR007374">
    <property type="entry name" value="ASCH_domain"/>
</dbReference>
<dbReference type="CDD" id="cd06553">
    <property type="entry name" value="ASCH_Ef3133_like"/>
    <property type="match status" value="1"/>
</dbReference>
<sequence>MTPQSYFEQAKRALHLPVETKLQSAYQFGVDATELAQLVLTGTKTATTSAYDLYETNEPLPQVGAYDVILDGQQNPVCVTKTDHVTIQPYLAVNAQHAFNEGEGDRSLSSWRRAHTTFFRQEYQTEGHQFNPQTAQMVLEQFHVVYPAK</sequence>
<gene>
    <name evidence="2" type="ORF">D1831_11350</name>
</gene>
<protein>
    <submittedName>
        <fullName evidence="2">ASCH domain-containing protein</fullName>
    </submittedName>
</protein>
<evidence type="ECO:0000313" key="2">
    <source>
        <dbReference type="EMBL" id="RRK09691.1"/>
    </source>
</evidence>
<dbReference type="Pfam" id="PF04266">
    <property type="entry name" value="ASCH"/>
    <property type="match status" value="1"/>
</dbReference>
<keyword evidence="3" id="KW-1185">Reference proteome</keyword>
<dbReference type="AlphaFoldDB" id="A0A426D530"/>
<reference evidence="2 3" key="1">
    <citation type="submission" date="2018-08" db="EMBL/GenBank/DDBJ databases">
        <title>Genome Lactobacillus garii FI11369.</title>
        <authorList>
            <person name="Diaz M."/>
            <person name="Narbad A."/>
        </authorList>
    </citation>
    <scope>NUCLEOTIDE SEQUENCE [LARGE SCALE GENOMIC DNA]</scope>
    <source>
        <strain evidence="2 3">FI11369</strain>
    </source>
</reference>
<dbReference type="PANTHER" id="PTHR39203:SF1">
    <property type="entry name" value="CYTOPLASMIC PROTEIN"/>
    <property type="match status" value="1"/>
</dbReference>
<dbReference type="PANTHER" id="PTHR39203">
    <property type="entry name" value="CYTOPLASMIC PROTEIN-RELATED"/>
    <property type="match status" value="1"/>
</dbReference>
<evidence type="ECO:0000259" key="1">
    <source>
        <dbReference type="SMART" id="SM01022"/>
    </source>
</evidence>
<dbReference type="Gene3D" id="3.10.400.10">
    <property type="entry name" value="Sulfate adenylyltransferase"/>
    <property type="match status" value="1"/>
</dbReference>
<proteinExistence type="predicted"/>
<dbReference type="OrthoDB" id="9807542at2"/>